<dbReference type="AlphaFoldDB" id="A0A8B8BHH3"/>
<sequence length="253" mass="28945">MKRTIKLVILYELSCICLYPVFSMRHLQQDACSTDLRTATFRIRVIAPAIVTTSLRITPAGAPPQGLPFMIPIRPPVMDPPHHIRRRKKRLSFRPTTPPFPPAFLPDEWGSCYVGGEYKATIVTAYNIRFYEHFGLRENTMIEVYGSALLTPGADLLVTAVMRYSCGTWKVTSVRNWSELSQYQIELLNERVYFSHCKDLDQCFGDIQPERFECYDKFSYCDSGEVKKAGKEFGSCVRELKGKRPKAEEPNQG</sequence>
<accession>A0A8B8BHH3</accession>
<organism evidence="1 2">
    <name type="scientific">Crassostrea virginica</name>
    <name type="common">Eastern oyster</name>
    <dbReference type="NCBI Taxonomy" id="6565"/>
    <lineage>
        <taxon>Eukaryota</taxon>
        <taxon>Metazoa</taxon>
        <taxon>Spiralia</taxon>
        <taxon>Lophotrochozoa</taxon>
        <taxon>Mollusca</taxon>
        <taxon>Bivalvia</taxon>
        <taxon>Autobranchia</taxon>
        <taxon>Pteriomorphia</taxon>
        <taxon>Ostreida</taxon>
        <taxon>Ostreoidea</taxon>
        <taxon>Ostreidae</taxon>
        <taxon>Crassostrea</taxon>
    </lineage>
</organism>
<dbReference type="RefSeq" id="XP_022302264.1">
    <property type="nucleotide sequence ID" value="XM_022446556.1"/>
</dbReference>
<reference evidence="2" key="1">
    <citation type="submission" date="2025-08" db="UniProtKB">
        <authorList>
            <consortium name="RefSeq"/>
        </authorList>
    </citation>
    <scope>IDENTIFICATION</scope>
    <source>
        <tissue evidence="2">Whole sample</tissue>
    </source>
</reference>
<name>A0A8B8BHH3_CRAVI</name>
<protein>
    <submittedName>
        <fullName evidence="2">Uncharacterized protein LOC111110166</fullName>
    </submittedName>
</protein>
<gene>
    <name evidence="2" type="primary">LOC111110166</name>
</gene>
<evidence type="ECO:0000313" key="1">
    <source>
        <dbReference type="Proteomes" id="UP000694844"/>
    </source>
</evidence>
<dbReference type="Proteomes" id="UP000694844">
    <property type="component" value="Chromosome 8"/>
</dbReference>
<evidence type="ECO:0000313" key="2">
    <source>
        <dbReference type="RefSeq" id="XP_022302264.1"/>
    </source>
</evidence>
<proteinExistence type="predicted"/>
<keyword evidence="1" id="KW-1185">Reference proteome</keyword>
<dbReference type="KEGG" id="cvn:111110166"/>
<dbReference type="GeneID" id="111110166"/>